<dbReference type="RefSeq" id="WP_118039494.1">
    <property type="nucleotide sequence ID" value="NZ_JACOQE010000003.1"/>
</dbReference>
<proteinExistence type="predicted"/>
<evidence type="ECO:0000256" key="1">
    <source>
        <dbReference type="SAM" id="Coils"/>
    </source>
</evidence>
<evidence type="ECO:0000313" key="3">
    <source>
        <dbReference type="Proteomes" id="UP000633936"/>
    </source>
</evidence>
<name>A0ABR7I1F1_9FIRM</name>
<evidence type="ECO:0000313" key="2">
    <source>
        <dbReference type="EMBL" id="MBC5740345.1"/>
    </source>
</evidence>
<reference evidence="2 3" key="1">
    <citation type="submission" date="2020-08" db="EMBL/GenBank/DDBJ databases">
        <title>Genome public.</title>
        <authorList>
            <person name="Liu C."/>
            <person name="Sun Q."/>
        </authorList>
    </citation>
    <scope>NUCLEOTIDE SEQUENCE [LARGE SCALE GENOMIC DNA]</scope>
    <source>
        <strain evidence="2 3">27-44</strain>
    </source>
</reference>
<sequence>MKTMIFCEGTTDLLMIQYVLQYKYGWHYNGFLENAETNRLRKKTLKRDTDIVDIESCGGIMNIPKRMQELQEQIQNTTREEELVNKVIILIDHDTVSSNREFLDKINEKIGTYFLEEDINVLRKWAVDNDFLESTELDIYIKCLPESEVGAIESIMLQALDTDSIESKIIQDSRQFIETEAENQDRYLQKKSLVSKAIVNTYFAIRMPEEKYDERARILKAYNWEENEVLNDSFAFLNI</sequence>
<organism evidence="2 3">
    <name type="scientific">Blautia intestinalis</name>
    <dbReference type="NCBI Taxonomy" id="2763028"/>
    <lineage>
        <taxon>Bacteria</taxon>
        <taxon>Bacillati</taxon>
        <taxon>Bacillota</taxon>
        <taxon>Clostridia</taxon>
        <taxon>Lachnospirales</taxon>
        <taxon>Lachnospiraceae</taxon>
        <taxon>Blautia</taxon>
    </lineage>
</organism>
<feature type="coiled-coil region" evidence="1">
    <location>
        <begin position="60"/>
        <end position="87"/>
    </location>
</feature>
<evidence type="ECO:0008006" key="4">
    <source>
        <dbReference type="Google" id="ProtNLM"/>
    </source>
</evidence>
<dbReference type="Pfam" id="PF11536">
    <property type="entry name" value="DUF3226"/>
    <property type="match status" value="1"/>
</dbReference>
<keyword evidence="3" id="KW-1185">Reference proteome</keyword>
<dbReference type="InterPro" id="IPR024508">
    <property type="entry name" value="DUF3226"/>
</dbReference>
<dbReference type="EMBL" id="JACOQE010000003">
    <property type="protein sequence ID" value="MBC5740345.1"/>
    <property type="molecule type" value="Genomic_DNA"/>
</dbReference>
<comment type="caution">
    <text evidence="2">The sequence shown here is derived from an EMBL/GenBank/DDBJ whole genome shotgun (WGS) entry which is preliminary data.</text>
</comment>
<protein>
    <recommendedName>
        <fullName evidence="4">DUF4276 family protein</fullName>
    </recommendedName>
</protein>
<dbReference type="Proteomes" id="UP000633936">
    <property type="component" value="Unassembled WGS sequence"/>
</dbReference>
<keyword evidence="1" id="KW-0175">Coiled coil</keyword>
<gene>
    <name evidence="2" type="ORF">H8Z79_07695</name>
</gene>
<accession>A0ABR7I1F1</accession>
<dbReference type="Gene3D" id="3.40.50.10620">
    <property type="entry name" value="PH0156-like domains"/>
    <property type="match status" value="1"/>
</dbReference>